<reference evidence="2" key="2">
    <citation type="journal article" date="2015" name="Data Brief">
        <title>Shoot transcriptome of the giant reed, Arundo donax.</title>
        <authorList>
            <person name="Barrero R.A."/>
            <person name="Guerrero F.D."/>
            <person name="Moolhuijzen P."/>
            <person name="Goolsby J.A."/>
            <person name="Tidwell J."/>
            <person name="Bellgard S.E."/>
            <person name="Bellgard M.I."/>
        </authorList>
    </citation>
    <scope>NUCLEOTIDE SEQUENCE</scope>
    <source>
        <tissue evidence="2">Shoot tissue taken approximately 20 cm above the soil surface</tissue>
    </source>
</reference>
<proteinExistence type="predicted"/>
<protein>
    <submittedName>
        <fullName evidence="2">Uncharacterized protein</fullName>
    </submittedName>
</protein>
<dbReference type="EMBL" id="GBRH01181366">
    <property type="protein sequence ID" value="JAE16530.1"/>
    <property type="molecule type" value="Transcribed_RNA"/>
</dbReference>
<keyword evidence="1" id="KW-0812">Transmembrane</keyword>
<reference evidence="2" key="1">
    <citation type="submission" date="2014-09" db="EMBL/GenBank/DDBJ databases">
        <authorList>
            <person name="Magalhaes I.L.F."/>
            <person name="Oliveira U."/>
            <person name="Santos F.R."/>
            <person name="Vidigal T.H.D.A."/>
            <person name="Brescovit A.D."/>
            <person name="Santos A.J."/>
        </authorList>
    </citation>
    <scope>NUCLEOTIDE SEQUENCE</scope>
    <source>
        <tissue evidence="2">Shoot tissue taken approximately 20 cm above the soil surface</tissue>
    </source>
</reference>
<feature type="transmembrane region" description="Helical" evidence="1">
    <location>
        <begin position="6"/>
        <end position="25"/>
    </location>
</feature>
<organism evidence="2">
    <name type="scientific">Arundo donax</name>
    <name type="common">Giant reed</name>
    <name type="synonym">Donax arundinaceus</name>
    <dbReference type="NCBI Taxonomy" id="35708"/>
    <lineage>
        <taxon>Eukaryota</taxon>
        <taxon>Viridiplantae</taxon>
        <taxon>Streptophyta</taxon>
        <taxon>Embryophyta</taxon>
        <taxon>Tracheophyta</taxon>
        <taxon>Spermatophyta</taxon>
        <taxon>Magnoliopsida</taxon>
        <taxon>Liliopsida</taxon>
        <taxon>Poales</taxon>
        <taxon>Poaceae</taxon>
        <taxon>PACMAD clade</taxon>
        <taxon>Arundinoideae</taxon>
        <taxon>Arundineae</taxon>
        <taxon>Arundo</taxon>
    </lineage>
</organism>
<sequence length="49" mass="5810">MSVRISSFLCACVYNLVFVLDLYYYTIKMLKNAVLLCGPQGRPRFYYFE</sequence>
<dbReference type="AlphaFoldDB" id="A0A0A9FUL5"/>
<evidence type="ECO:0000256" key="1">
    <source>
        <dbReference type="SAM" id="Phobius"/>
    </source>
</evidence>
<keyword evidence="1" id="KW-0472">Membrane</keyword>
<evidence type="ECO:0000313" key="2">
    <source>
        <dbReference type="EMBL" id="JAE16530.1"/>
    </source>
</evidence>
<accession>A0A0A9FUL5</accession>
<keyword evidence="1" id="KW-1133">Transmembrane helix</keyword>
<name>A0A0A9FUL5_ARUDO</name>